<name>A0A249SMP8_9MOLU</name>
<dbReference type="GO" id="GO:0016791">
    <property type="term" value="F:phosphatase activity"/>
    <property type="evidence" value="ECO:0007669"/>
    <property type="project" value="TreeGrafter"/>
</dbReference>
<dbReference type="KEGG" id="mchc:CK556_00955"/>
<keyword evidence="2" id="KW-1185">Reference proteome</keyword>
<dbReference type="RefSeq" id="WP_036246477.1">
    <property type="nucleotide sequence ID" value="NZ_CP023173.1"/>
</dbReference>
<dbReference type="Pfam" id="PF08282">
    <property type="entry name" value="Hydrolase_3"/>
    <property type="match status" value="1"/>
</dbReference>
<dbReference type="Proteomes" id="UP000232229">
    <property type="component" value="Chromosome"/>
</dbReference>
<dbReference type="STRING" id="1336232.GCA_000518825_00003"/>
<dbReference type="Gene3D" id="3.30.1240.10">
    <property type="match status" value="1"/>
</dbReference>
<protein>
    <submittedName>
        <fullName evidence="1">HAD family phosphatase</fullName>
    </submittedName>
</protein>
<proteinExistence type="predicted"/>
<evidence type="ECO:0000313" key="2">
    <source>
        <dbReference type="Proteomes" id="UP000232229"/>
    </source>
</evidence>
<gene>
    <name evidence="1" type="ORF">CK556_00955</name>
</gene>
<dbReference type="Gene3D" id="3.40.50.1000">
    <property type="entry name" value="HAD superfamily/HAD-like"/>
    <property type="match status" value="1"/>
</dbReference>
<accession>A0A249SMP8</accession>
<dbReference type="PROSITE" id="PS01229">
    <property type="entry name" value="COF_2"/>
    <property type="match status" value="1"/>
</dbReference>
<evidence type="ECO:0000313" key="1">
    <source>
        <dbReference type="EMBL" id="ASZ08926.1"/>
    </source>
</evidence>
<reference evidence="1 2" key="1">
    <citation type="submission" date="2017-08" db="EMBL/GenBank/DDBJ databases">
        <title>Complete Genome Sequence of Mesoplasma chauliocola.</title>
        <authorList>
            <person name="Knight T.F.Jr."/>
            <person name="Citino T."/>
        </authorList>
    </citation>
    <scope>NUCLEOTIDE SEQUENCE [LARGE SCALE GENOMIC DNA]</scope>
    <source>
        <strain evidence="1 2">CHPA-2</strain>
    </source>
</reference>
<dbReference type="InterPro" id="IPR023214">
    <property type="entry name" value="HAD_sf"/>
</dbReference>
<dbReference type="NCBIfam" id="TIGR01484">
    <property type="entry name" value="HAD-SF-IIB"/>
    <property type="match status" value="1"/>
</dbReference>
<dbReference type="GO" id="GO:0005829">
    <property type="term" value="C:cytosol"/>
    <property type="evidence" value="ECO:0007669"/>
    <property type="project" value="TreeGrafter"/>
</dbReference>
<dbReference type="PANTHER" id="PTHR10000:SF8">
    <property type="entry name" value="HAD SUPERFAMILY HYDROLASE-LIKE, TYPE 3"/>
    <property type="match status" value="1"/>
</dbReference>
<dbReference type="InterPro" id="IPR006379">
    <property type="entry name" value="HAD-SF_hydro_IIB"/>
</dbReference>
<dbReference type="AlphaFoldDB" id="A0A249SMP8"/>
<dbReference type="InterPro" id="IPR036412">
    <property type="entry name" value="HAD-like_sf"/>
</dbReference>
<dbReference type="PANTHER" id="PTHR10000">
    <property type="entry name" value="PHOSPHOSERINE PHOSPHATASE"/>
    <property type="match status" value="1"/>
</dbReference>
<dbReference type="EMBL" id="CP023173">
    <property type="protein sequence ID" value="ASZ08926.1"/>
    <property type="molecule type" value="Genomic_DNA"/>
</dbReference>
<organism evidence="1 2">
    <name type="scientific">Mesoplasma chauliocola</name>
    <dbReference type="NCBI Taxonomy" id="216427"/>
    <lineage>
        <taxon>Bacteria</taxon>
        <taxon>Bacillati</taxon>
        <taxon>Mycoplasmatota</taxon>
        <taxon>Mollicutes</taxon>
        <taxon>Entomoplasmatales</taxon>
        <taxon>Entomoplasmataceae</taxon>
        <taxon>Mesoplasma</taxon>
    </lineage>
</organism>
<dbReference type="SUPFAM" id="SSF56784">
    <property type="entry name" value="HAD-like"/>
    <property type="match status" value="1"/>
</dbReference>
<dbReference type="GO" id="GO:0000287">
    <property type="term" value="F:magnesium ion binding"/>
    <property type="evidence" value="ECO:0007669"/>
    <property type="project" value="TreeGrafter"/>
</dbReference>
<sequence length="280" mass="32372">MKKFIAFSDCDGTLLFDDYKFSEYTINTVKDVYENGNYLIPVTARTLKNLKSIAKQLKIDELGGIIAGNNGAQIYDFKTNQYILNSIIDKKMIKEVFELYYSENDEDKECKVNFSCENVIYSFGESENTKKWAEIMEQEFKVIKSYREIIEDVVSISIITKKGTNLEAYLHHFNKIKNKYGEQYRIDNYHNRVVSIAPKDIDKGYAVDIINKYLNNTGKFVTYGFGDSYNDFALLAAVDYGVAMQNALEELKENAYDITDYPNYDDGVAKYINEKIINKK</sequence>